<evidence type="ECO:0000313" key="3">
    <source>
        <dbReference type="Proteomes" id="UP000244962"/>
    </source>
</evidence>
<dbReference type="AlphaFoldDB" id="A0A2U1TF08"/>
<dbReference type="Proteomes" id="UP000244962">
    <property type="component" value="Unassembled WGS sequence"/>
</dbReference>
<proteinExistence type="predicted"/>
<name>A0A2U1TF08_9MICO</name>
<keyword evidence="1" id="KW-0812">Transmembrane</keyword>
<feature type="transmembrane region" description="Helical" evidence="1">
    <location>
        <begin position="223"/>
        <end position="242"/>
    </location>
</feature>
<evidence type="ECO:0000256" key="1">
    <source>
        <dbReference type="SAM" id="Phobius"/>
    </source>
</evidence>
<feature type="transmembrane region" description="Helical" evidence="1">
    <location>
        <begin position="102"/>
        <end position="127"/>
    </location>
</feature>
<protein>
    <submittedName>
        <fullName evidence="2">Uncharacterized protein</fullName>
    </submittedName>
</protein>
<evidence type="ECO:0000313" key="2">
    <source>
        <dbReference type="EMBL" id="PWC07363.1"/>
    </source>
</evidence>
<dbReference type="EMBL" id="QEFB01000005">
    <property type="protein sequence ID" value="PWC07363.1"/>
    <property type="molecule type" value="Genomic_DNA"/>
</dbReference>
<keyword evidence="1" id="KW-0472">Membrane</keyword>
<keyword evidence="3" id="KW-1185">Reference proteome</keyword>
<keyword evidence="1" id="KW-1133">Transmembrane helix</keyword>
<feature type="transmembrane region" description="Helical" evidence="1">
    <location>
        <begin position="155"/>
        <end position="177"/>
    </location>
</feature>
<feature type="transmembrane region" description="Helical" evidence="1">
    <location>
        <begin position="69"/>
        <end position="95"/>
    </location>
</feature>
<gene>
    <name evidence="2" type="ORF">DF223_07010</name>
</gene>
<feature type="transmembrane region" description="Helical" evidence="1">
    <location>
        <begin position="184"/>
        <end position="203"/>
    </location>
</feature>
<feature type="transmembrane region" description="Helical" evidence="1">
    <location>
        <begin position="26"/>
        <end position="49"/>
    </location>
</feature>
<comment type="caution">
    <text evidence="2">The sequence shown here is derived from an EMBL/GenBank/DDBJ whole genome shotgun (WGS) entry which is preliminary data.</text>
</comment>
<reference evidence="3" key="1">
    <citation type="submission" date="2018-04" db="EMBL/GenBank/DDBJ databases">
        <authorList>
            <person name="Liu S."/>
            <person name="Wang Z."/>
            <person name="Li J."/>
        </authorList>
    </citation>
    <scope>NUCLEOTIDE SEQUENCE [LARGE SCALE GENOMIC DNA]</scope>
    <source>
        <strain evidence="3">622</strain>
    </source>
</reference>
<accession>A0A2U1TF08</accession>
<organism evidence="2 3">
    <name type="scientific">Mycetocola zhujimingii</name>
    <dbReference type="NCBI Taxonomy" id="2079792"/>
    <lineage>
        <taxon>Bacteria</taxon>
        <taxon>Bacillati</taxon>
        <taxon>Actinomycetota</taxon>
        <taxon>Actinomycetes</taxon>
        <taxon>Micrococcales</taxon>
        <taxon>Microbacteriaceae</taxon>
        <taxon>Mycetocola</taxon>
    </lineage>
</organism>
<sequence>MTAGNPQPLKRIWNAARLNLINKWTVYWIPLMILTFIWLINMLIWWIIAANTTGSDRQDALDGTQWSGASFYIFVYMLVIGVGAMNMTFAYALGLSLTRREFYLGSTLAFLLLSVSYGVILTLLSYVEEWTNGWGFGGHMFTSVYFGTGEVWQRLFIFTVAMMFFAFIGTVSGAIFMRWRTNGLLVASAISIILIVGAVALFTLTQTWHLVGEWFVASGPQGVVAWLLVPTVLSALAGYFILSRATPRG</sequence>